<dbReference type="PANTHER" id="PTHR32444:SF247">
    <property type="entry name" value="OS01G0958200 PROTEIN"/>
    <property type="match status" value="1"/>
</dbReference>
<sequence>MEKSRRSSSRNFHTRIKPGTRQTFIRWNKSVQVWTTGEWSEINESYPLIPMNMTGNYIVNESFISNVNESYLTYTLFNSSILNRIVMDVSGQLKQYTWTNMMKKANLFLSVPEQICDVYGVCGPFGNCNQDTMKCDCLPGFIQRSPSDWNLQDSTGGCVRNFLQCGKKDGFSPMSTSNLPDNPYSPQVSSAEECKDACESTCTCNAYAYRDLSVSCGMEICWMSNNSQMVEQESLSQTFSFRNPQFRSSQKEKDRNLEGHCTCFHFGGNSDGRVRIHLSVQEE</sequence>
<dbReference type="Pfam" id="PF00954">
    <property type="entry name" value="S_locus_glycop"/>
    <property type="match status" value="1"/>
</dbReference>
<gene>
    <name evidence="4" type="ORF">C5167_025656</name>
</gene>
<dbReference type="EMBL" id="CM010719">
    <property type="protein sequence ID" value="RZC63853.1"/>
    <property type="molecule type" value="Genomic_DNA"/>
</dbReference>
<name>A0A4Y7JRY6_PAPSO</name>
<keyword evidence="5" id="KW-1185">Reference proteome</keyword>
<dbReference type="InterPro" id="IPR003609">
    <property type="entry name" value="Pan_app"/>
</dbReference>
<dbReference type="GO" id="GO:0048544">
    <property type="term" value="P:recognition of pollen"/>
    <property type="evidence" value="ECO:0007669"/>
    <property type="project" value="InterPro"/>
</dbReference>
<dbReference type="Proteomes" id="UP000316621">
    <property type="component" value="Chromosome 5"/>
</dbReference>
<dbReference type="InterPro" id="IPR000858">
    <property type="entry name" value="S_locus_glycoprot_dom"/>
</dbReference>
<dbReference type="AlphaFoldDB" id="A0A4Y7JRY6"/>
<organism evidence="4 5">
    <name type="scientific">Papaver somniferum</name>
    <name type="common">Opium poppy</name>
    <dbReference type="NCBI Taxonomy" id="3469"/>
    <lineage>
        <taxon>Eukaryota</taxon>
        <taxon>Viridiplantae</taxon>
        <taxon>Streptophyta</taxon>
        <taxon>Embryophyta</taxon>
        <taxon>Tracheophyta</taxon>
        <taxon>Spermatophyta</taxon>
        <taxon>Magnoliopsida</taxon>
        <taxon>Ranunculales</taxon>
        <taxon>Papaveraceae</taxon>
        <taxon>Papaveroideae</taxon>
        <taxon>Papaver</taxon>
    </lineage>
</organism>
<evidence type="ECO:0000313" key="4">
    <source>
        <dbReference type="EMBL" id="RZC63853.1"/>
    </source>
</evidence>
<keyword evidence="1" id="KW-0732">Signal</keyword>
<evidence type="ECO:0000313" key="5">
    <source>
        <dbReference type="Proteomes" id="UP000316621"/>
    </source>
</evidence>
<reference evidence="4 5" key="1">
    <citation type="journal article" date="2018" name="Science">
        <title>The opium poppy genome and morphinan production.</title>
        <authorList>
            <person name="Guo L."/>
            <person name="Winzer T."/>
            <person name="Yang X."/>
            <person name="Li Y."/>
            <person name="Ning Z."/>
            <person name="He Z."/>
            <person name="Teodor R."/>
            <person name="Lu Y."/>
            <person name="Bowser T.A."/>
            <person name="Graham I.A."/>
            <person name="Ye K."/>
        </authorList>
    </citation>
    <scope>NUCLEOTIDE SEQUENCE [LARGE SCALE GENOMIC DNA]</scope>
    <source>
        <strain evidence="5">cv. HN1</strain>
        <tissue evidence="4">Leaves</tissue>
    </source>
</reference>
<dbReference type="PANTHER" id="PTHR32444">
    <property type="entry name" value="BULB-TYPE LECTIN DOMAIN-CONTAINING PROTEIN"/>
    <property type="match status" value="1"/>
</dbReference>
<accession>A0A4Y7JRY6</accession>
<dbReference type="OMA" id="DCEVECK"/>
<dbReference type="Pfam" id="PF08276">
    <property type="entry name" value="PAN_2"/>
    <property type="match status" value="1"/>
</dbReference>
<dbReference type="PROSITE" id="PS50948">
    <property type="entry name" value="PAN"/>
    <property type="match status" value="1"/>
</dbReference>
<evidence type="ECO:0000256" key="2">
    <source>
        <dbReference type="ARBA" id="ARBA00023157"/>
    </source>
</evidence>
<proteinExistence type="predicted"/>
<evidence type="ECO:0000256" key="1">
    <source>
        <dbReference type="ARBA" id="ARBA00022729"/>
    </source>
</evidence>
<dbReference type="Gramene" id="RZC63853">
    <property type="protein sequence ID" value="RZC63853"/>
    <property type="gene ID" value="C5167_025656"/>
</dbReference>
<protein>
    <recommendedName>
        <fullName evidence="3">Apple domain-containing protein</fullName>
    </recommendedName>
</protein>
<dbReference type="CDD" id="cd01098">
    <property type="entry name" value="PAN_AP_plant"/>
    <property type="match status" value="1"/>
</dbReference>
<keyword evidence="2" id="KW-1015">Disulfide bond</keyword>
<evidence type="ECO:0000259" key="3">
    <source>
        <dbReference type="PROSITE" id="PS50948"/>
    </source>
</evidence>
<feature type="domain" description="Apple" evidence="3">
    <location>
        <begin position="165"/>
        <end position="243"/>
    </location>
</feature>